<dbReference type="RefSeq" id="WP_025802884.1">
    <property type="nucleotide sequence ID" value="NZ_CP053842.1"/>
</dbReference>
<dbReference type="EMBL" id="CP063078">
    <property type="protein sequence ID" value="QOQ88161.1"/>
    <property type="molecule type" value="Genomic_DNA"/>
</dbReference>
<evidence type="ECO:0000313" key="2">
    <source>
        <dbReference type="EMBL" id="QOQ88161.1"/>
    </source>
</evidence>
<dbReference type="OrthoDB" id="5338768at2"/>
<protein>
    <submittedName>
        <fullName evidence="2">Recombination protein RecO</fullName>
    </submittedName>
</protein>
<gene>
    <name evidence="2" type="primary">recO</name>
    <name evidence="2" type="ORF">IMC76_05200</name>
</gene>
<dbReference type="Proteomes" id="UP000594749">
    <property type="component" value="Chromosome"/>
</dbReference>
<feature type="domain" description="DNA replication/recombination mediator RecO N-terminal" evidence="1">
    <location>
        <begin position="1"/>
        <end position="70"/>
    </location>
</feature>
<reference evidence="2 3" key="1">
    <citation type="submission" date="2020-10" db="EMBL/GenBank/DDBJ databases">
        <title>Campylobacter and Helicobacter PacBio genomes.</title>
        <authorList>
            <person name="Lane C."/>
        </authorList>
    </citation>
    <scope>NUCLEOTIDE SEQUENCE [LARGE SCALE GENOMIC DNA]</scope>
    <source>
        <strain evidence="2 3">2016D-0077</strain>
    </source>
</reference>
<evidence type="ECO:0000259" key="1">
    <source>
        <dbReference type="Pfam" id="PF13114"/>
    </source>
</evidence>
<dbReference type="Pfam" id="PF13114">
    <property type="entry name" value="RecO_N_2"/>
    <property type="match status" value="1"/>
</dbReference>
<dbReference type="InterPro" id="IPR022572">
    <property type="entry name" value="DNA_rep/recomb_RecO_N"/>
</dbReference>
<name>A0A7M1LIN4_9BACT</name>
<accession>A0A7M1LIN4</accession>
<keyword evidence="3" id="KW-1185">Reference proteome</keyword>
<proteinExistence type="predicted"/>
<dbReference type="AlphaFoldDB" id="A0A7M1LIN4"/>
<sequence>MQGYILKITKVKDEDLIVEILTPNSMIKTYRFYGARHSKITQGYKIDFEINESINFLPTLVNTMHLGYSWLLDREKLLYWQGFIRLMHSHLKDLNEVDSIYFQTLDECANKINLQNPKRLFLESYVKILEFEGRLPNLEFCFLCDEEISGDKVALARAFLPAHERCLNKTGFEISKISEFLNLASTINLEDFEVDSLYQILTLGL</sequence>
<evidence type="ECO:0000313" key="3">
    <source>
        <dbReference type="Proteomes" id="UP000594749"/>
    </source>
</evidence>
<dbReference type="NCBIfam" id="NF010483">
    <property type="entry name" value="PRK13908.1"/>
    <property type="match status" value="1"/>
</dbReference>
<organism evidence="2 3">
    <name type="scientific">Campylobacter corcagiensis</name>
    <dbReference type="NCBI Taxonomy" id="1448857"/>
    <lineage>
        <taxon>Bacteria</taxon>
        <taxon>Pseudomonadati</taxon>
        <taxon>Campylobacterota</taxon>
        <taxon>Epsilonproteobacteria</taxon>
        <taxon>Campylobacterales</taxon>
        <taxon>Campylobacteraceae</taxon>
        <taxon>Campylobacter</taxon>
    </lineage>
</organism>